<comment type="caution">
    <text evidence="2">The sequence shown here is derived from an EMBL/GenBank/DDBJ whole genome shotgun (WGS) entry which is preliminary data.</text>
</comment>
<dbReference type="InterPro" id="IPR029063">
    <property type="entry name" value="SAM-dependent_MTases_sf"/>
</dbReference>
<dbReference type="EMBL" id="WFLN01000010">
    <property type="protein sequence ID" value="KAB8028047.1"/>
    <property type="molecule type" value="Genomic_DNA"/>
</dbReference>
<dbReference type="PANTHER" id="PTHR43591">
    <property type="entry name" value="METHYLTRANSFERASE"/>
    <property type="match status" value="1"/>
</dbReference>
<evidence type="ECO:0000313" key="2">
    <source>
        <dbReference type="EMBL" id="KAB8028047.1"/>
    </source>
</evidence>
<dbReference type="Gene3D" id="3.40.50.150">
    <property type="entry name" value="Vaccinia Virus protein VP39"/>
    <property type="match status" value="1"/>
</dbReference>
<dbReference type="RefSeq" id="WP_152213869.1">
    <property type="nucleotide sequence ID" value="NZ_WFLN01000010.1"/>
</dbReference>
<dbReference type="CDD" id="cd02440">
    <property type="entry name" value="AdoMet_MTases"/>
    <property type="match status" value="1"/>
</dbReference>
<keyword evidence="2" id="KW-0489">Methyltransferase</keyword>
<sequence>MNNNSDIMVSNIKILNDIYISHDFMSEYSGSKETIESFGEEWTFFDHNKLTYSESAANEYFDIFPLTDFKKEWKVVDVGCGTGRWARRISPYVHSLYGVDPSESINVFKNNIKSYANLYPVRAYAEKLPFVSSSIDLVISYGVLHHIKDTDKAVSEISRILKNNGYFLFYFYYNFEQRSFLFKTIFNIANLVRKIISRMPLRIKNISCDTMSILIYIPLIFSAKIVAKIFGEKWGTRIPLSSYRNKNYYIIRNDCRDRFGTPLEKRYSKSDIEQLLMKNGFKSVVFSEGIPFWHGYAVK</sequence>
<proteinExistence type="predicted"/>
<evidence type="ECO:0000313" key="3">
    <source>
        <dbReference type="Proteomes" id="UP000442694"/>
    </source>
</evidence>
<dbReference type="AlphaFoldDB" id="A0A833JD67"/>
<feature type="domain" description="Methyltransferase type 11" evidence="1">
    <location>
        <begin position="76"/>
        <end position="169"/>
    </location>
</feature>
<keyword evidence="2" id="KW-0808">Transferase</keyword>
<accession>A0A833JD67</accession>
<dbReference type="Proteomes" id="UP000442694">
    <property type="component" value="Unassembled WGS sequence"/>
</dbReference>
<dbReference type="GO" id="GO:0008757">
    <property type="term" value="F:S-adenosylmethionine-dependent methyltransferase activity"/>
    <property type="evidence" value="ECO:0007669"/>
    <property type="project" value="InterPro"/>
</dbReference>
<dbReference type="SUPFAM" id="SSF53335">
    <property type="entry name" value="S-adenosyl-L-methionine-dependent methyltransferases"/>
    <property type="match status" value="1"/>
</dbReference>
<dbReference type="InterPro" id="IPR013216">
    <property type="entry name" value="Methyltransf_11"/>
</dbReference>
<keyword evidence="3" id="KW-1185">Reference proteome</keyword>
<organism evidence="2 3">
    <name type="scientific">Fluviispira multicolorata</name>
    <dbReference type="NCBI Taxonomy" id="2654512"/>
    <lineage>
        <taxon>Bacteria</taxon>
        <taxon>Pseudomonadati</taxon>
        <taxon>Bdellovibrionota</taxon>
        <taxon>Oligoflexia</taxon>
        <taxon>Silvanigrellales</taxon>
        <taxon>Silvanigrellaceae</taxon>
        <taxon>Fluviispira</taxon>
    </lineage>
</organism>
<dbReference type="GO" id="GO:0032259">
    <property type="term" value="P:methylation"/>
    <property type="evidence" value="ECO:0007669"/>
    <property type="project" value="UniProtKB-KW"/>
</dbReference>
<reference evidence="2 3" key="1">
    <citation type="submission" date="2019-10" db="EMBL/GenBank/DDBJ databases">
        <title>New genus of Silvanigrellaceae.</title>
        <authorList>
            <person name="Pitt A."/>
            <person name="Hahn M.W."/>
        </authorList>
    </citation>
    <scope>NUCLEOTIDE SEQUENCE [LARGE SCALE GENOMIC DNA]</scope>
    <source>
        <strain evidence="2 3">33A1-SZDP</strain>
    </source>
</reference>
<name>A0A833JD67_9BACT</name>
<dbReference type="Pfam" id="PF08241">
    <property type="entry name" value="Methyltransf_11"/>
    <property type="match status" value="1"/>
</dbReference>
<protein>
    <submittedName>
        <fullName evidence="2">Methyltransferase domain-containing protein</fullName>
    </submittedName>
</protein>
<evidence type="ECO:0000259" key="1">
    <source>
        <dbReference type="Pfam" id="PF08241"/>
    </source>
</evidence>
<gene>
    <name evidence="2" type="ORF">GCL57_13420</name>
</gene>